<dbReference type="SUPFAM" id="SSF51735">
    <property type="entry name" value="NAD(P)-binding Rossmann-fold domains"/>
    <property type="match status" value="1"/>
</dbReference>
<dbReference type="PANTHER" id="PTHR43162">
    <property type="match status" value="1"/>
</dbReference>
<evidence type="ECO:0000259" key="1">
    <source>
        <dbReference type="Pfam" id="PF13460"/>
    </source>
</evidence>
<feature type="domain" description="NAD(P)-binding" evidence="1">
    <location>
        <begin position="7"/>
        <end position="177"/>
    </location>
</feature>
<dbReference type="Pfam" id="PF13460">
    <property type="entry name" value="NAD_binding_10"/>
    <property type="match status" value="1"/>
</dbReference>
<dbReference type="EMBL" id="BAAAUF010000125">
    <property type="protein sequence ID" value="GAA3079550.1"/>
    <property type="molecule type" value="Genomic_DNA"/>
</dbReference>
<comment type="caution">
    <text evidence="2">The sequence shown here is derived from an EMBL/GenBank/DDBJ whole genome shotgun (WGS) entry which is preliminary data.</text>
</comment>
<proteinExistence type="predicted"/>
<protein>
    <submittedName>
        <fullName evidence="2">NAD(P)H-binding protein</fullName>
    </submittedName>
</protein>
<evidence type="ECO:0000313" key="3">
    <source>
        <dbReference type="Proteomes" id="UP001501532"/>
    </source>
</evidence>
<name>A0ABP6M8I1_9ACTN</name>
<dbReference type="InterPro" id="IPR036291">
    <property type="entry name" value="NAD(P)-bd_dom_sf"/>
</dbReference>
<accession>A0ABP6M8I1</accession>
<gene>
    <name evidence="2" type="ORF">GCM10010448_71100</name>
</gene>
<dbReference type="Proteomes" id="UP001501532">
    <property type="component" value="Unassembled WGS sequence"/>
</dbReference>
<dbReference type="InterPro" id="IPR016040">
    <property type="entry name" value="NAD(P)-bd_dom"/>
</dbReference>
<dbReference type="InterPro" id="IPR051604">
    <property type="entry name" value="Ergot_Alk_Oxidoreductase"/>
</dbReference>
<dbReference type="PANTHER" id="PTHR43162:SF1">
    <property type="entry name" value="PRESTALK A DIFFERENTIATION PROTEIN A"/>
    <property type="match status" value="1"/>
</dbReference>
<evidence type="ECO:0000313" key="2">
    <source>
        <dbReference type="EMBL" id="GAA3079550.1"/>
    </source>
</evidence>
<organism evidence="2 3">
    <name type="scientific">Streptomyces glomeratus</name>
    <dbReference type="NCBI Taxonomy" id="284452"/>
    <lineage>
        <taxon>Bacteria</taxon>
        <taxon>Bacillati</taxon>
        <taxon>Actinomycetota</taxon>
        <taxon>Actinomycetes</taxon>
        <taxon>Kitasatosporales</taxon>
        <taxon>Streptomycetaceae</taxon>
        <taxon>Streptomyces</taxon>
    </lineage>
</organism>
<sequence>MTTLVIGARGGVGRHVVDQLLADGEPVRASVRDPRARADLPAAAEVVTADLTRPDTLRPALDGVRRVFLYAPPASAEGFATVAAEADLERVVLLSSGSVLLPGMEHNAIAQEHRAVEDALSAVGLPWTPVRPLVLASNSLRWAESIRSSGTVRLVHPNAVTAPVHERDVAAVAVTALGVGDEDAVATASSSAAVLTGPELISQRRQVEQIGQAIGRTLHIEELSPDQAREHYGRFTDPATVEAILQFFSLAATGGSPCTPTVRRVLGRPGHSFAQWARDHAKDFG</sequence>
<reference evidence="3" key="1">
    <citation type="journal article" date="2019" name="Int. J. Syst. Evol. Microbiol.">
        <title>The Global Catalogue of Microorganisms (GCM) 10K type strain sequencing project: providing services to taxonomists for standard genome sequencing and annotation.</title>
        <authorList>
            <consortium name="The Broad Institute Genomics Platform"/>
            <consortium name="The Broad Institute Genome Sequencing Center for Infectious Disease"/>
            <person name="Wu L."/>
            <person name="Ma J."/>
        </authorList>
    </citation>
    <scope>NUCLEOTIDE SEQUENCE [LARGE SCALE GENOMIC DNA]</scope>
    <source>
        <strain evidence="3">JCM 9091</strain>
    </source>
</reference>
<keyword evidence="3" id="KW-1185">Reference proteome</keyword>
<dbReference type="RefSeq" id="WP_234520061.1">
    <property type="nucleotide sequence ID" value="NZ_BAAAUF010000125.1"/>
</dbReference>
<dbReference type="Gene3D" id="3.40.50.720">
    <property type="entry name" value="NAD(P)-binding Rossmann-like Domain"/>
    <property type="match status" value="1"/>
</dbReference>